<dbReference type="SUPFAM" id="SSF53098">
    <property type="entry name" value="Ribonuclease H-like"/>
    <property type="match status" value="1"/>
</dbReference>
<keyword evidence="3" id="KW-1185">Reference proteome</keyword>
<sequence length="252" mass="29381">MRFTQRDLKTMNIQKLHIAYITLKEEHYKLPPLTSVFTAELLAIYKAFKCVQDSPNRISAVIITDFMSSLESLKSAQAYHSLTMHIRELNTAARNRGKNITYMWLSSHMGIEGNERADHLAGKREGSLLEDYLYWRKDLNTYHTALYKKLDQLNWDLMTNNNCASRRKLDIFSKLRIGHCRLTHEFLPKVESSPICDRCRSPLSIKHILIECQGHGHQRRLSDLKGYMKQLLQLMNLEQLMNYLAIGVLQNI</sequence>
<dbReference type="AlphaFoldDB" id="A0A834IQS1"/>
<dbReference type="Gene3D" id="3.30.420.10">
    <property type="entry name" value="Ribonuclease H-like superfamily/Ribonuclease H"/>
    <property type="match status" value="1"/>
</dbReference>
<gene>
    <name evidence="2" type="ORF">GWI33_003770</name>
</gene>
<evidence type="ECO:0000313" key="3">
    <source>
        <dbReference type="Proteomes" id="UP000625711"/>
    </source>
</evidence>
<dbReference type="InterPro" id="IPR012337">
    <property type="entry name" value="RNaseH-like_sf"/>
</dbReference>
<accession>A0A834IQS1</accession>
<dbReference type="InterPro" id="IPR002156">
    <property type="entry name" value="RNaseH_domain"/>
</dbReference>
<evidence type="ECO:0000313" key="2">
    <source>
        <dbReference type="EMBL" id="KAF7281978.1"/>
    </source>
</evidence>
<comment type="caution">
    <text evidence="2">The sequence shown here is derived from an EMBL/GenBank/DDBJ whole genome shotgun (WGS) entry which is preliminary data.</text>
</comment>
<evidence type="ECO:0000259" key="1">
    <source>
        <dbReference type="PROSITE" id="PS50879"/>
    </source>
</evidence>
<proteinExistence type="predicted"/>
<feature type="domain" description="RNase H type-1" evidence="1">
    <location>
        <begin position="1"/>
        <end position="126"/>
    </location>
</feature>
<dbReference type="GO" id="GO:0003676">
    <property type="term" value="F:nucleic acid binding"/>
    <property type="evidence" value="ECO:0007669"/>
    <property type="project" value="InterPro"/>
</dbReference>
<dbReference type="GO" id="GO:0004523">
    <property type="term" value="F:RNA-DNA hybrid ribonuclease activity"/>
    <property type="evidence" value="ECO:0007669"/>
    <property type="project" value="InterPro"/>
</dbReference>
<dbReference type="OrthoDB" id="6774133at2759"/>
<reference evidence="2" key="1">
    <citation type="submission" date="2020-08" db="EMBL/GenBank/DDBJ databases">
        <title>Genome sequencing and assembly of the red palm weevil Rhynchophorus ferrugineus.</title>
        <authorList>
            <person name="Dias G.B."/>
            <person name="Bergman C.M."/>
            <person name="Manee M."/>
        </authorList>
    </citation>
    <scope>NUCLEOTIDE SEQUENCE</scope>
    <source>
        <strain evidence="2">AA-2017</strain>
        <tissue evidence="2">Whole larva</tissue>
    </source>
</reference>
<dbReference type="PROSITE" id="PS50879">
    <property type="entry name" value="RNASE_H_1"/>
    <property type="match status" value="1"/>
</dbReference>
<name>A0A834IQS1_RHYFE</name>
<dbReference type="Pfam" id="PF00075">
    <property type="entry name" value="RNase_H"/>
    <property type="match status" value="1"/>
</dbReference>
<protein>
    <recommendedName>
        <fullName evidence="1">RNase H type-1 domain-containing protein</fullName>
    </recommendedName>
</protein>
<dbReference type="EMBL" id="JAACXV010000207">
    <property type="protein sequence ID" value="KAF7281978.1"/>
    <property type="molecule type" value="Genomic_DNA"/>
</dbReference>
<dbReference type="CDD" id="cd09276">
    <property type="entry name" value="Rnase_HI_RT_non_LTR"/>
    <property type="match status" value="1"/>
</dbReference>
<dbReference type="Proteomes" id="UP000625711">
    <property type="component" value="Unassembled WGS sequence"/>
</dbReference>
<dbReference type="InterPro" id="IPR036397">
    <property type="entry name" value="RNaseH_sf"/>
</dbReference>
<organism evidence="2 3">
    <name type="scientific">Rhynchophorus ferrugineus</name>
    <name type="common">Red palm weevil</name>
    <name type="synonym">Curculio ferrugineus</name>
    <dbReference type="NCBI Taxonomy" id="354439"/>
    <lineage>
        <taxon>Eukaryota</taxon>
        <taxon>Metazoa</taxon>
        <taxon>Ecdysozoa</taxon>
        <taxon>Arthropoda</taxon>
        <taxon>Hexapoda</taxon>
        <taxon>Insecta</taxon>
        <taxon>Pterygota</taxon>
        <taxon>Neoptera</taxon>
        <taxon>Endopterygota</taxon>
        <taxon>Coleoptera</taxon>
        <taxon>Polyphaga</taxon>
        <taxon>Cucujiformia</taxon>
        <taxon>Curculionidae</taxon>
        <taxon>Dryophthorinae</taxon>
        <taxon>Rhynchophorus</taxon>
    </lineage>
</organism>